<evidence type="ECO:0000256" key="8">
    <source>
        <dbReference type="ARBA" id="ARBA00022729"/>
    </source>
</evidence>
<dbReference type="RefSeq" id="WP_106155571.1">
    <property type="nucleotide sequence ID" value="NZ_DAMCBJ010000005.1"/>
</dbReference>
<comment type="function">
    <text evidence="2">Might be efficient in the degradation of transiently denatured and unfolded proteins which accumulate in the periplasm following stress conditions.</text>
</comment>
<keyword evidence="12" id="KW-0720">Serine protease</keyword>
<feature type="active site" description="Charge relay system" evidence="15">
    <location>
        <position position="215"/>
    </location>
</feature>
<evidence type="ECO:0000256" key="5">
    <source>
        <dbReference type="ARBA" id="ARBA00013035"/>
    </source>
</evidence>
<evidence type="ECO:0000256" key="14">
    <source>
        <dbReference type="ARBA" id="ARBA00032850"/>
    </source>
</evidence>
<evidence type="ECO:0000256" key="15">
    <source>
        <dbReference type="PIRSR" id="PIRSR611782-1"/>
    </source>
</evidence>
<feature type="binding site" evidence="16">
    <location>
        <position position="142"/>
    </location>
    <ligand>
        <name>substrate</name>
    </ligand>
</feature>
<reference evidence="20 22" key="2">
    <citation type="submission" date="2019-01" db="EMBL/GenBank/DDBJ databases">
        <title>High-quality draft genome of. Pseudomonas songnenensis str. L103, a full-fledged denitrifier isolated from 100 meters deep aquifer in a heavily nitrogen fertilized agricultural area.</title>
        <authorList>
            <person name="Liu M."/>
            <person name="Liu B."/>
        </authorList>
    </citation>
    <scope>NUCLEOTIDE SEQUENCE [LARGE SCALE GENOMIC DNA]</scope>
    <source>
        <strain evidence="20 22">L103</strain>
    </source>
</reference>
<dbReference type="OrthoDB" id="9758917at2"/>
<evidence type="ECO:0000256" key="13">
    <source>
        <dbReference type="ARBA" id="ARBA00023016"/>
    </source>
</evidence>
<evidence type="ECO:0000256" key="9">
    <source>
        <dbReference type="ARBA" id="ARBA00022737"/>
    </source>
</evidence>
<accession>A0A482UFR4</accession>
<dbReference type="Proteomes" id="UP000279228">
    <property type="component" value="Unassembled WGS sequence"/>
</dbReference>
<comment type="caution">
    <text evidence="20">The sequence shown here is derived from an EMBL/GenBank/DDBJ whole genome shotgun (WGS) entry which is preliminary data.</text>
</comment>
<dbReference type="NCBIfam" id="TIGR02037">
    <property type="entry name" value="degP_htrA_DO"/>
    <property type="match status" value="1"/>
</dbReference>
<evidence type="ECO:0000313" key="20">
    <source>
        <dbReference type="EMBL" id="RYJ62082.1"/>
    </source>
</evidence>
<comment type="catalytic activity">
    <reaction evidence="1">
        <text>Acts on substrates that are at least partially unfolded. The cleavage site P1 residue is normally between a pair of hydrophobic residues, such as Val-|-Val.</text>
        <dbReference type="EC" id="3.4.21.107"/>
    </reaction>
</comment>
<feature type="domain" description="PDZ" evidence="18">
    <location>
        <begin position="376"/>
        <end position="435"/>
    </location>
</feature>
<feature type="signal peptide" evidence="17">
    <location>
        <begin position="1"/>
        <end position="23"/>
    </location>
</feature>
<dbReference type="PRINTS" id="PR00834">
    <property type="entry name" value="PROTEASES2C"/>
</dbReference>
<protein>
    <recommendedName>
        <fullName evidence="6">Probable periplasmic serine endoprotease DegP-like</fullName>
        <ecNumber evidence="5">3.4.21.107</ecNumber>
    </recommendedName>
    <alternativeName>
        <fullName evidence="14">Protease Do</fullName>
    </alternativeName>
</protein>
<keyword evidence="7 20" id="KW-0645">Protease</keyword>
<dbReference type="EC" id="3.4.21.107" evidence="5"/>
<feature type="active site" description="Charge relay system" evidence="15">
    <location>
        <position position="142"/>
    </location>
</feature>
<evidence type="ECO:0000256" key="4">
    <source>
        <dbReference type="ARBA" id="ARBA00010541"/>
    </source>
</evidence>
<evidence type="ECO:0000256" key="17">
    <source>
        <dbReference type="SAM" id="SignalP"/>
    </source>
</evidence>
<dbReference type="GO" id="GO:0042597">
    <property type="term" value="C:periplasmic space"/>
    <property type="evidence" value="ECO:0007669"/>
    <property type="project" value="UniProtKB-SubCell"/>
</dbReference>
<evidence type="ECO:0000313" key="21">
    <source>
        <dbReference type="Proteomes" id="UP000279228"/>
    </source>
</evidence>
<evidence type="ECO:0000256" key="3">
    <source>
        <dbReference type="ARBA" id="ARBA00004418"/>
    </source>
</evidence>
<comment type="similarity">
    <text evidence="4">Belongs to the peptidase S1C family.</text>
</comment>
<feature type="active site" description="Charge relay system" evidence="15">
    <location>
        <position position="112"/>
    </location>
</feature>
<evidence type="ECO:0000256" key="6">
    <source>
        <dbReference type="ARBA" id="ARBA00013958"/>
    </source>
</evidence>
<dbReference type="SMART" id="SM00228">
    <property type="entry name" value="PDZ"/>
    <property type="match status" value="2"/>
</dbReference>
<feature type="binding site" evidence="16">
    <location>
        <position position="112"/>
    </location>
    <ligand>
        <name>substrate</name>
    </ligand>
</feature>
<dbReference type="CDD" id="cd10839">
    <property type="entry name" value="cpPDZ1_DegP-like"/>
    <property type="match status" value="1"/>
</dbReference>
<keyword evidence="9" id="KW-0677">Repeat</keyword>
<dbReference type="InterPro" id="IPR001940">
    <property type="entry name" value="Peptidase_S1C"/>
</dbReference>
<feature type="chain" id="PRO_5039699102" description="Probable periplasmic serine endoprotease DegP-like" evidence="17">
    <location>
        <begin position="24"/>
        <end position="471"/>
    </location>
</feature>
<dbReference type="GO" id="GO:0006508">
    <property type="term" value="P:proteolysis"/>
    <property type="evidence" value="ECO:0007669"/>
    <property type="project" value="UniProtKB-KW"/>
</dbReference>
<evidence type="ECO:0000256" key="11">
    <source>
        <dbReference type="ARBA" id="ARBA00022801"/>
    </source>
</evidence>
<evidence type="ECO:0000256" key="2">
    <source>
        <dbReference type="ARBA" id="ARBA00002610"/>
    </source>
</evidence>
<sequence>MFNRNGCFAFVAGLALLGQAALAQANLPDFTPLVESASPAVVNISTKQKVPARGATAQIPELEGLPPIFREFFEHSIPQMPGAPGRGQQREAQSLGSGFIISDDGYVLTNNHVVAGADEIIVRLPDRSELEAKLIGADPRSDVAVLKVEGKGLPTVKIGRSDELKAGEWVLAIGSPFGFDHTVTAGIVSATGRSLPNESYVPFIQTDVAINPGNSGGPLFNLKGEVVGINSQIFTRSGGFMGLSFAIPIDVAMDVANQLRTDGKVNRGWLGVVIQEVNKDLAESFGLERPAGALVAQVMDGGPAARSGLRVGDVILSLNGKPIVMSADLPHLVGALKPGSKARMEVVRDGDRKMLDVSIGAMPEEGEPVAASGGGQERSDNRLGVKVTELTEEQKKSLDLPGGVVITEILNGPAAMIGLRPGDVITHLNNQAINSAATFGRVAEQLPKNRSVSMRVLRQGRASFITFKLAE</sequence>
<dbReference type="InterPro" id="IPR009003">
    <property type="entry name" value="Peptidase_S1_PA"/>
</dbReference>
<dbReference type="InterPro" id="IPR036034">
    <property type="entry name" value="PDZ_sf"/>
</dbReference>
<gene>
    <name evidence="19" type="ORF">EA798_15460</name>
    <name evidence="20" type="ORF">EJA06_010005</name>
</gene>
<dbReference type="SUPFAM" id="SSF50156">
    <property type="entry name" value="PDZ domain-like"/>
    <property type="match status" value="2"/>
</dbReference>
<evidence type="ECO:0000256" key="7">
    <source>
        <dbReference type="ARBA" id="ARBA00022670"/>
    </source>
</evidence>
<dbReference type="AlphaFoldDB" id="A0A482UFR4"/>
<evidence type="ECO:0000256" key="12">
    <source>
        <dbReference type="ARBA" id="ARBA00022825"/>
    </source>
</evidence>
<dbReference type="Proteomes" id="UP000282800">
    <property type="component" value="Unassembled WGS sequence"/>
</dbReference>
<dbReference type="PANTHER" id="PTHR22939">
    <property type="entry name" value="SERINE PROTEASE FAMILY S1C HTRA-RELATED"/>
    <property type="match status" value="1"/>
</dbReference>
<evidence type="ECO:0000313" key="19">
    <source>
        <dbReference type="EMBL" id="RMH95822.1"/>
    </source>
</evidence>
<dbReference type="EMBL" id="RFFN01000005">
    <property type="protein sequence ID" value="RMH95822.1"/>
    <property type="molecule type" value="Genomic_DNA"/>
</dbReference>
<dbReference type="PANTHER" id="PTHR22939:SF130">
    <property type="entry name" value="PERIPLASMIC SERINE ENDOPROTEASE DEGP-LIKE-RELATED"/>
    <property type="match status" value="1"/>
</dbReference>
<keyword evidence="21" id="KW-1185">Reference proteome</keyword>
<keyword evidence="13" id="KW-0346">Stress response</keyword>
<evidence type="ECO:0000313" key="22">
    <source>
        <dbReference type="Proteomes" id="UP000282800"/>
    </source>
</evidence>
<dbReference type="Pfam" id="PF13180">
    <property type="entry name" value="PDZ_2"/>
    <property type="match status" value="2"/>
</dbReference>
<dbReference type="FunFam" id="2.40.10.120:FF:000007">
    <property type="entry name" value="Periplasmic serine endoprotease DegP-like"/>
    <property type="match status" value="1"/>
</dbReference>
<feature type="domain" description="PDZ" evidence="18">
    <location>
        <begin position="264"/>
        <end position="337"/>
    </location>
</feature>
<evidence type="ECO:0000256" key="16">
    <source>
        <dbReference type="PIRSR" id="PIRSR611782-2"/>
    </source>
</evidence>
<dbReference type="InterPro" id="IPR011782">
    <property type="entry name" value="Pept_S1C_Do"/>
</dbReference>
<comment type="subcellular location">
    <subcellularLocation>
        <location evidence="3">Periplasm</location>
    </subcellularLocation>
</comment>
<dbReference type="PROSITE" id="PS50106">
    <property type="entry name" value="PDZ"/>
    <property type="match status" value="2"/>
</dbReference>
<dbReference type="Gene3D" id="2.30.42.10">
    <property type="match status" value="2"/>
</dbReference>
<dbReference type="EMBL" id="RWYU02000004">
    <property type="protein sequence ID" value="RYJ62082.1"/>
    <property type="molecule type" value="Genomic_DNA"/>
</dbReference>
<evidence type="ECO:0000256" key="1">
    <source>
        <dbReference type="ARBA" id="ARBA00001772"/>
    </source>
</evidence>
<name>A0A482UFR4_9PSED</name>
<reference evidence="19 21" key="1">
    <citation type="submission" date="2018-10" db="EMBL/GenBank/DDBJ databases">
        <title>Pseudomonas songnenensis NEAU-ST5-5(T) genome.</title>
        <authorList>
            <person name="Pengp J."/>
            <person name="Liu Z.-P."/>
        </authorList>
    </citation>
    <scope>NUCLEOTIDE SEQUENCE [LARGE SCALE GENOMIC DNA]</scope>
    <source>
        <strain evidence="19 21">NEAU-ST5-5</strain>
    </source>
</reference>
<evidence type="ECO:0000259" key="18">
    <source>
        <dbReference type="PROSITE" id="PS50106"/>
    </source>
</evidence>
<proteinExistence type="inferred from homology"/>
<keyword evidence="8 17" id="KW-0732">Signal</keyword>
<organism evidence="20 22">
    <name type="scientific">Pseudomonas songnenensis</name>
    <dbReference type="NCBI Taxonomy" id="1176259"/>
    <lineage>
        <taxon>Bacteria</taxon>
        <taxon>Pseudomonadati</taxon>
        <taxon>Pseudomonadota</taxon>
        <taxon>Gammaproteobacteria</taxon>
        <taxon>Pseudomonadales</taxon>
        <taxon>Pseudomonadaceae</taxon>
        <taxon>Pseudomonas</taxon>
    </lineage>
</organism>
<feature type="binding site" evidence="16">
    <location>
        <begin position="213"/>
        <end position="215"/>
    </location>
    <ligand>
        <name>substrate</name>
    </ligand>
</feature>
<dbReference type="Gene3D" id="2.40.10.120">
    <property type="match status" value="1"/>
</dbReference>
<dbReference type="SUPFAM" id="SSF50494">
    <property type="entry name" value="Trypsin-like serine proteases"/>
    <property type="match status" value="1"/>
</dbReference>
<keyword evidence="11" id="KW-0378">Hydrolase</keyword>
<dbReference type="GO" id="GO:0004252">
    <property type="term" value="F:serine-type endopeptidase activity"/>
    <property type="evidence" value="ECO:0007669"/>
    <property type="project" value="InterPro"/>
</dbReference>
<evidence type="ECO:0000256" key="10">
    <source>
        <dbReference type="ARBA" id="ARBA00022764"/>
    </source>
</evidence>
<dbReference type="InterPro" id="IPR001478">
    <property type="entry name" value="PDZ"/>
</dbReference>
<dbReference type="Pfam" id="PF13365">
    <property type="entry name" value="Trypsin_2"/>
    <property type="match status" value="1"/>
</dbReference>
<keyword evidence="10" id="KW-0574">Periplasm</keyword>